<evidence type="ECO:0000313" key="2">
    <source>
        <dbReference type="EMBL" id="MDZ5761806.1"/>
    </source>
</evidence>
<name>A0ABU5L6Q9_9RICK</name>
<protein>
    <submittedName>
        <fullName evidence="2">Uncharacterized protein</fullName>
    </submittedName>
</protein>
<accession>A0ABU5L6Q9</accession>
<evidence type="ECO:0000256" key="1">
    <source>
        <dbReference type="SAM" id="Phobius"/>
    </source>
</evidence>
<organism evidence="2 3">
    <name type="scientific">Candidatus Cyrtobacter comes</name>
    <dbReference type="NCBI Taxonomy" id="675776"/>
    <lineage>
        <taxon>Bacteria</taxon>
        <taxon>Pseudomonadati</taxon>
        <taxon>Pseudomonadota</taxon>
        <taxon>Alphaproteobacteria</taxon>
        <taxon>Rickettsiales</taxon>
        <taxon>Candidatus Midichloriaceae</taxon>
        <taxon>Candidatus Cyrtobacter</taxon>
    </lineage>
</organism>
<dbReference type="RefSeq" id="WP_322497317.1">
    <property type="nucleotide sequence ID" value="NZ_JARGYT010000005.1"/>
</dbReference>
<keyword evidence="3" id="KW-1185">Reference proteome</keyword>
<comment type="caution">
    <text evidence="2">The sequence shown here is derived from an EMBL/GenBank/DDBJ whole genome shotgun (WGS) entry which is preliminary data.</text>
</comment>
<gene>
    <name evidence="2" type="ORF">Cyrtocomes_00164</name>
</gene>
<feature type="transmembrane region" description="Helical" evidence="1">
    <location>
        <begin position="6"/>
        <end position="23"/>
    </location>
</feature>
<keyword evidence="1" id="KW-0812">Transmembrane</keyword>
<keyword evidence="1" id="KW-1133">Transmembrane helix</keyword>
<dbReference type="Proteomes" id="UP001293791">
    <property type="component" value="Unassembled WGS sequence"/>
</dbReference>
<dbReference type="EMBL" id="JARGYT010000005">
    <property type="protein sequence ID" value="MDZ5761806.1"/>
    <property type="molecule type" value="Genomic_DNA"/>
</dbReference>
<keyword evidence="1" id="KW-0472">Membrane</keyword>
<evidence type="ECO:0000313" key="3">
    <source>
        <dbReference type="Proteomes" id="UP001293791"/>
    </source>
</evidence>
<reference evidence="2 3" key="1">
    <citation type="submission" date="2023-02" db="EMBL/GenBank/DDBJ databases">
        <title>Host association and intracellularity evolved multiple times independently in the Rickettsiales.</title>
        <authorList>
            <person name="Castelli M."/>
            <person name="Nardi T."/>
            <person name="Gammuto L."/>
            <person name="Bellinzona G."/>
            <person name="Sabaneyeva E."/>
            <person name="Potekhin A."/>
            <person name="Serra V."/>
            <person name="Petroni G."/>
            <person name="Sassera D."/>
        </authorList>
    </citation>
    <scope>NUCLEOTIDE SEQUENCE [LARGE SCALE GENOMIC DNA]</scope>
    <source>
        <strain evidence="2 3">BOD18</strain>
    </source>
</reference>
<proteinExistence type="predicted"/>
<sequence>MLKLIINIVIWSFVLYFVLSFFVPQNVLDDRINEIAIPIFHKLGMQDIKHFKDVFNGFDNFDFSEFVNNISKKFSEVMAKVKDAISGGVKIEDVTDTLKEKATGQQ</sequence>